<dbReference type="InterPro" id="IPR002625">
    <property type="entry name" value="Smr_dom"/>
</dbReference>
<evidence type="ECO:0000259" key="1">
    <source>
        <dbReference type="Pfam" id="PF01713"/>
    </source>
</evidence>
<protein>
    <recommendedName>
        <fullName evidence="1">Smr domain-containing protein</fullName>
    </recommendedName>
</protein>
<reference evidence="2 3" key="1">
    <citation type="submission" date="2016-08" db="EMBL/GenBank/DDBJ databases">
        <title>New Insights into Marine Group III Euryarchaeota, from dark to light.</title>
        <authorList>
            <person name="Haro-Moreno J.M."/>
            <person name="Rodriguez-Valera F."/>
            <person name="Lopez-Garcia P."/>
            <person name="Moreira D."/>
            <person name="Martin-Cuadrado A.B."/>
        </authorList>
    </citation>
    <scope>NUCLEOTIDE SEQUENCE [LARGE SCALE GENOMIC DNA]</scope>
    <source>
        <strain evidence="2">CG-Epi1</strain>
    </source>
</reference>
<evidence type="ECO:0000313" key="3">
    <source>
        <dbReference type="Proteomes" id="UP000183080"/>
    </source>
</evidence>
<dbReference type="EMBL" id="MIZA01000021">
    <property type="protein sequence ID" value="OIR17941.1"/>
    <property type="molecule type" value="Genomic_DNA"/>
</dbReference>
<proteinExistence type="predicted"/>
<dbReference type="Pfam" id="PF01713">
    <property type="entry name" value="Smr"/>
    <property type="match status" value="1"/>
</dbReference>
<dbReference type="Gene3D" id="3.30.1370.110">
    <property type="match status" value="1"/>
</dbReference>
<dbReference type="STRING" id="1888995.BD935_01915"/>
<dbReference type="Proteomes" id="UP000183080">
    <property type="component" value="Unassembled WGS sequence"/>
</dbReference>
<sequence>MRVDLHGLPLSDAKLKSQIAVAEAWESSQPSIELVHGHNLGTVIKDYVQRENGLQRDIKRIYPEICKLKLSDKGLGSTLIKFRRK</sequence>
<organism evidence="2 3">
    <name type="scientific">Marine Group III euryarchaeote CG-Epi1</name>
    <dbReference type="NCBI Taxonomy" id="1888995"/>
    <lineage>
        <taxon>Archaea</taxon>
        <taxon>Methanobacteriati</taxon>
        <taxon>Thermoplasmatota</taxon>
        <taxon>Thermoplasmata</taxon>
        <taxon>Candidatus Thermoprofundales</taxon>
    </lineage>
</organism>
<comment type="caution">
    <text evidence="2">The sequence shown here is derived from an EMBL/GenBank/DDBJ whole genome shotgun (WGS) entry which is preliminary data.</text>
</comment>
<evidence type="ECO:0000313" key="2">
    <source>
        <dbReference type="EMBL" id="OIR17941.1"/>
    </source>
</evidence>
<gene>
    <name evidence="2" type="ORF">BD935_01915</name>
</gene>
<dbReference type="InterPro" id="IPR036063">
    <property type="entry name" value="Smr_dom_sf"/>
</dbReference>
<dbReference type="AlphaFoldDB" id="A0A1J5TNQ4"/>
<name>A0A1J5TNQ4_9ARCH</name>
<accession>A0A1J5TNQ4</accession>
<feature type="domain" description="Smr" evidence="1">
    <location>
        <begin position="3"/>
        <end position="83"/>
    </location>
</feature>